<feature type="binding site" evidence="8">
    <location>
        <position position="156"/>
    </location>
    <ligand>
        <name>substrate</name>
    </ligand>
</feature>
<keyword evidence="5 6" id="KW-0326">Glycosidase</keyword>
<sequence length="683" mass="78795">MAKENLKLLWQSGFLHGGDYNPDQWRWRPGTLDEDIEMMKAAHVNVVSMGMFSWSAIEPQEGVYDFSWLDEAIDKLYDNGILVFLSTPSGARPAWLAKKYPEVLRTDKFQVKQVFGERHNHCFTSPIYRAKVKEINQKLAERYKDHPGVVLWHISNEYEGECHCNLCQEAFREWLKNKYKDLDALNRAWWTGFWGHTFTEWDEIHSPTPIGDWSLDGLNLDWRRFVTDQTVDFYRMEVEAVREITPDRPVTTNFHDFPNPSEGLNYWKFAPYLDIVSWDNYPYWHNETNSDAVEGARRDFIHDINRSLLGKPFLLLESCPGATNWQEVSRLPKPGVIALQSMQAVAHGADSVQYFQIRKSLGASEKFHGALIDHYPSKDVRVFKEIQGLGEDLSKLEELIGANVDAKVAIIYDWENRWAIDNIQGLNENRKEYFKMCINHYFPLWSKGIGVDAIDMEQDLDKYDVLIAPLLYMVSEDLAERIKEFVARGGTFITGPFTGVVDEDQLAYMNGRPGPLREIAGIWAEETDSLYDSQFNKIVKAGEGKTYKAKWFCDLLHLEGAEALYEYGEDFYAGSPAVTVNSYGEGKVYYFATVMEQAFYDDFYKEFINENMESLAIELPDGVGASVRENSEYKFIFIANHNNGEVEFNLAEDAYDVLAEQELDKSAAVEMPAYSYKVYRVKK</sequence>
<dbReference type="PANTHER" id="PTHR36447:SF1">
    <property type="entry name" value="BETA-GALACTOSIDASE GANA"/>
    <property type="match status" value="1"/>
</dbReference>
<dbReference type="Proteomes" id="UP000237947">
    <property type="component" value="Chromosome"/>
</dbReference>
<feature type="binding site" evidence="9">
    <location>
        <position position="167"/>
    </location>
    <ligand>
        <name>Zn(2+)</name>
        <dbReference type="ChEBI" id="CHEBI:29105"/>
    </ligand>
</feature>
<evidence type="ECO:0000256" key="3">
    <source>
        <dbReference type="ARBA" id="ARBA00012756"/>
    </source>
</evidence>
<dbReference type="Pfam" id="PF08532">
    <property type="entry name" value="Glyco_hydro_42M"/>
    <property type="match status" value="1"/>
</dbReference>
<evidence type="ECO:0000259" key="10">
    <source>
        <dbReference type="Pfam" id="PF02449"/>
    </source>
</evidence>
<name>A0A2S0KNZ0_9FIRM</name>
<feature type="domain" description="Beta-galactosidase C-terminal" evidence="12">
    <location>
        <begin position="622"/>
        <end position="680"/>
    </location>
</feature>
<dbReference type="GO" id="GO:0004565">
    <property type="term" value="F:beta-galactosidase activity"/>
    <property type="evidence" value="ECO:0007669"/>
    <property type="project" value="UniProtKB-EC"/>
</dbReference>
<feature type="binding site" evidence="8">
    <location>
        <position position="325"/>
    </location>
    <ligand>
        <name>substrate</name>
    </ligand>
</feature>
<evidence type="ECO:0000259" key="11">
    <source>
        <dbReference type="Pfam" id="PF08532"/>
    </source>
</evidence>
<feature type="binding site" evidence="9">
    <location>
        <position position="164"/>
    </location>
    <ligand>
        <name>Zn(2+)</name>
        <dbReference type="ChEBI" id="CHEBI:29105"/>
    </ligand>
</feature>
<comment type="similarity">
    <text evidence="2 6">Belongs to the glycosyl hydrolase 42 family.</text>
</comment>
<gene>
    <name evidence="13" type="ORF">C5Q98_05650</name>
</gene>
<evidence type="ECO:0000259" key="12">
    <source>
        <dbReference type="Pfam" id="PF08533"/>
    </source>
</evidence>
<dbReference type="GO" id="GO:0046872">
    <property type="term" value="F:metal ion binding"/>
    <property type="evidence" value="ECO:0007669"/>
    <property type="project" value="UniProtKB-KW"/>
</dbReference>
<dbReference type="EC" id="3.2.1.23" evidence="3 6"/>
<organism evidence="13 14">
    <name type="scientific">Fastidiosipila sanguinis</name>
    <dbReference type="NCBI Taxonomy" id="236753"/>
    <lineage>
        <taxon>Bacteria</taxon>
        <taxon>Bacillati</taxon>
        <taxon>Bacillota</taxon>
        <taxon>Clostridia</taxon>
        <taxon>Eubacteriales</taxon>
        <taxon>Oscillospiraceae</taxon>
        <taxon>Fastidiosipila</taxon>
    </lineage>
</organism>
<dbReference type="AlphaFoldDB" id="A0A2S0KNZ0"/>
<evidence type="ECO:0000256" key="8">
    <source>
        <dbReference type="PIRSR" id="PIRSR001084-2"/>
    </source>
</evidence>
<evidence type="ECO:0000256" key="7">
    <source>
        <dbReference type="PIRSR" id="PIRSR001084-1"/>
    </source>
</evidence>
<feature type="active site" description="Nucleophile" evidence="7">
    <location>
        <position position="317"/>
    </location>
</feature>
<dbReference type="InterPro" id="IPR029062">
    <property type="entry name" value="Class_I_gatase-like"/>
</dbReference>
<evidence type="ECO:0000313" key="14">
    <source>
        <dbReference type="Proteomes" id="UP000237947"/>
    </source>
</evidence>
<dbReference type="CDD" id="cd03143">
    <property type="entry name" value="A4_beta-galactosidase_middle_domain"/>
    <property type="match status" value="1"/>
</dbReference>
<dbReference type="InterPro" id="IPR013529">
    <property type="entry name" value="Glyco_hydro_42_N"/>
</dbReference>
<protein>
    <recommendedName>
        <fullName evidence="3 6">Beta-galactosidase</fullName>
        <shortName evidence="6">Beta-gal</shortName>
        <ecNumber evidence="3 6">3.2.1.23</ecNumber>
    </recommendedName>
</protein>
<reference evidence="14" key="1">
    <citation type="submission" date="2018-02" db="EMBL/GenBank/DDBJ databases">
        <authorList>
            <person name="Holder M.E."/>
            <person name="Ajami N.J."/>
            <person name="Petrosino J.F."/>
        </authorList>
    </citation>
    <scope>NUCLEOTIDE SEQUENCE [LARGE SCALE GENOMIC DNA]</scope>
    <source>
        <strain evidence="14">CCUG 47711</strain>
    </source>
</reference>
<evidence type="ECO:0000256" key="5">
    <source>
        <dbReference type="ARBA" id="ARBA00023295"/>
    </source>
</evidence>
<dbReference type="InterPro" id="IPR013739">
    <property type="entry name" value="Beta_galactosidase_C"/>
</dbReference>
<dbReference type="RefSeq" id="WP_106012679.1">
    <property type="nucleotide sequence ID" value="NZ_CP027226.1"/>
</dbReference>
<dbReference type="SUPFAM" id="SSF51445">
    <property type="entry name" value="(Trans)glycosidases"/>
    <property type="match status" value="1"/>
</dbReference>
<dbReference type="SUPFAM" id="SSF52317">
    <property type="entry name" value="Class I glutamine amidotransferase-like"/>
    <property type="match status" value="1"/>
</dbReference>
<evidence type="ECO:0000256" key="4">
    <source>
        <dbReference type="ARBA" id="ARBA00022801"/>
    </source>
</evidence>
<dbReference type="InterPro" id="IPR003476">
    <property type="entry name" value="Glyco_hydro_42"/>
</dbReference>
<dbReference type="OrthoDB" id="9800974at2"/>
<feature type="active site" description="Proton donor" evidence="7">
    <location>
        <position position="157"/>
    </location>
</feature>
<evidence type="ECO:0000256" key="6">
    <source>
        <dbReference type="PIRNR" id="PIRNR001084"/>
    </source>
</evidence>
<comment type="catalytic activity">
    <reaction evidence="1 6">
        <text>Hydrolysis of terminal non-reducing beta-D-galactose residues in beta-D-galactosides.</text>
        <dbReference type="EC" id="3.2.1.23"/>
    </reaction>
</comment>
<dbReference type="Gene3D" id="3.20.20.80">
    <property type="entry name" value="Glycosidases"/>
    <property type="match status" value="1"/>
</dbReference>
<evidence type="ECO:0000256" key="2">
    <source>
        <dbReference type="ARBA" id="ARBA00005940"/>
    </source>
</evidence>
<dbReference type="Gene3D" id="3.40.50.880">
    <property type="match status" value="1"/>
</dbReference>
<evidence type="ECO:0000256" key="1">
    <source>
        <dbReference type="ARBA" id="ARBA00001412"/>
    </source>
</evidence>
<dbReference type="InterPro" id="IPR013780">
    <property type="entry name" value="Glyco_hydro_b"/>
</dbReference>
<dbReference type="Gene3D" id="2.60.40.1180">
    <property type="entry name" value="Golgi alpha-mannosidase II"/>
    <property type="match status" value="1"/>
</dbReference>
<dbReference type="EMBL" id="CP027226">
    <property type="protein sequence ID" value="AVM42727.1"/>
    <property type="molecule type" value="Genomic_DNA"/>
</dbReference>
<keyword evidence="9" id="KW-0862">Zinc</keyword>
<keyword evidence="9" id="KW-0479">Metal-binding</keyword>
<dbReference type="Pfam" id="PF02449">
    <property type="entry name" value="Glyco_hydro_42"/>
    <property type="match status" value="1"/>
</dbReference>
<dbReference type="GO" id="GO:0006012">
    <property type="term" value="P:galactose metabolic process"/>
    <property type="evidence" value="ECO:0007669"/>
    <property type="project" value="InterPro"/>
</dbReference>
<evidence type="ECO:0000256" key="9">
    <source>
        <dbReference type="PIRSR" id="PIRSR001084-3"/>
    </source>
</evidence>
<evidence type="ECO:0000313" key="13">
    <source>
        <dbReference type="EMBL" id="AVM42727.1"/>
    </source>
</evidence>
<feature type="domain" description="Beta-galactosidase trimerisation" evidence="11">
    <location>
        <begin position="406"/>
        <end position="610"/>
    </location>
</feature>
<dbReference type="PIRSF" id="PIRSF001084">
    <property type="entry name" value="B-galactosidase"/>
    <property type="match status" value="1"/>
</dbReference>
<feature type="binding site" evidence="9">
    <location>
        <position position="122"/>
    </location>
    <ligand>
        <name>Zn(2+)</name>
        <dbReference type="ChEBI" id="CHEBI:29105"/>
    </ligand>
</feature>
<dbReference type="InterPro" id="IPR017853">
    <property type="entry name" value="GH"/>
</dbReference>
<dbReference type="InterPro" id="IPR013738">
    <property type="entry name" value="Beta_galactosidase_Trimer"/>
</dbReference>
<keyword evidence="4 6" id="KW-0378">Hydrolase</keyword>
<feature type="binding site" evidence="8">
    <location>
        <position position="118"/>
    </location>
    <ligand>
        <name>substrate</name>
    </ligand>
</feature>
<accession>A0A2S0KNZ0</accession>
<feature type="binding site" evidence="9">
    <location>
        <position position="162"/>
    </location>
    <ligand>
        <name>Zn(2+)</name>
        <dbReference type="ChEBI" id="CHEBI:29105"/>
    </ligand>
</feature>
<feature type="domain" description="Glycoside hydrolase family 42 N-terminal" evidence="10">
    <location>
        <begin position="19"/>
        <end position="396"/>
    </location>
</feature>
<dbReference type="Pfam" id="PF08533">
    <property type="entry name" value="Glyco_hydro_42C"/>
    <property type="match status" value="1"/>
</dbReference>
<dbReference type="GO" id="GO:0009341">
    <property type="term" value="C:beta-galactosidase complex"/>
    <property type="evidence" value="ECO:0007669"/>
    <property type="project" value="InterPro"/>
</dbReference>
<dbReference type="KEGG" id="fsa:C5Q98_05650"/>
<keyword evidence="14" id="KW-1185">Reference proteome</keyword>
<proteinExistence type="inferred from homology"/>
<dbReference type="PANTHER" id="PTHR36447">
    <property type="entry name" value="BETA-GALACTOSIDASE GANA"/>
    <property type="match status" value="1"/>
</dbReference>